<organism evidence="1 2">
    <name type="scientific">Zasmidium cellare ATCC 36951</name>
    <dbReference type="NCBI Taxonomy" id="1080233"/>
    <lineage>
        <taxon>Eukaryota</taxon>
        <taxon>Fungi</taxon>
        <taxon>Dikarya</taxon>
        <taxon>Ascomycota</taxon>
        <taxon>Pezizomycotina</taxon>
        <taxon>Dothideomycetes</taxon>
        <taxon>Dothideomycetidae</taxon>
        <taxon>Mycosphaerellales</taxon>
        <taxon>Mycosphaerellaceae</taxon>
        <taxon>Zasmidium</taxon>
    </lineage>
</organism>
<dbReference type="EMBL" id="ML993587">
    <property type="protein sequence ID" value="KAF2169884.1"/>
    <property type="molecule type" value="Genomic_DNA"/>
</dbReference>
<evidence type="ECO:0000313" key="2">
    <source>
        <dbReference type="Proteomes" id="UP000799537"/>
    </source>
</evidence>
<protein>
    <recommendedName>
        <fullName evidence="3">Thioredoxin domain-containing protein</fullName>
    </recommendedName>
</protein>
<dbReference type="Proteomes" id="UP000799537">
    <property type="component" value="Unassembled WGS sequence"/>
</dbReference>
<evidence type="ECO:0000313" key="1">
    <source>
        <dbReference type="EMBL" id="KAF2169884.1"/>
    </source>
</evidence>
<dbReference type="RefSeq" id="XP_033670773.1">
    <property type="nucleotide sequence ID" value="XM_033805322.1"/>
</dbReference>
<reference evidence="1" key="1">
    <citation type="journal article" date="2020" name="Stud. Mycol.">
        <title>101 Dothideomycetes genomes: a test case for predicting lifestyles and emergence of pathogens.</title>
        <authorList>
            <person name="Haridas S."/>
            <person name="Albert R."/>
            <person name="Binder M."/>
            <person name="Bloem J."/>
            <person name="Labutti K."/>
            <person name="Salamov A."/>
            <person name="Andreopoulos B."/>
            <person name="Baker S."/>
            <person name="Barry K."/>
            <person name="Bills G."/>
            <person name="Bluhm B."/>
            <person name="Cannon C."/>
            <person name="Castanera R."/>
            <person name="Culley D."/>
            <person name="Daum C."/>
            <person name="Ezra D."/>
            <person name="Gonzalez J."/>
            <person name="Henrissat B."/>
            <person name="Kuo A."/>
            <person name="Liang C."/>
            <person name="Lipzen A."/>
            <person name="Lutzoni F."/>
            <person name="Magnuson J."/>
            <person name="Mondo S."/>
            <person name="Nolan M."/>
            <person name="Ohm R."/>
            <person name="Pangilinan J."/>
            <person name="Park H.-J."/>
            <person name="Ramirez L."/>
            <person name="Alfaro M."/>
            <person name="Sun H."/>
            <person name="Tritt A."/>
            <person name="Yoshinaga Y."/>
            <person name="Zwiers L.-H."/>
            <person name="Turgeon B."/>
            <person name="Goodwin S."/>
            <person name="Spatafora J."/>
            <person name="Crous P."/>
            <person name="Grigoriev I."/>
        </authorList>
    </citation>
    <scope>NUCLEOTIDE SEQUENCE</scope>
    <source>
        <strain evidence="1">ATCC 36951</strain>
    </source>
</reference>
<dbReference type="CDD" id="cd02970">
    <property type="entry name" value="PRX_like2"/>
    <property type="match status" value="1"/>
</dbReference>
<dbReference type="InterPro" id="IPR032801">
    <property type="entry name" value="PXL2A/B/C"/>
</dbReference>
<dbReference type="GeneID" id="54558594"/>
<proteinExistence type="predicted"/>
<accession>A0A6A6CRV4</accession>
<dbReference type="PANTHER" id="PTHR28630:SF3">
    <property type="entry name" value="PEROXIREDOXIN-LIKE 2C"/>
    <property type="match status" value="1"/>
</dbReference>
<dbReference type="SUPFAM" id="SSF52833">
    <property type="entry name" value="Thioredoxin-like"/>
    <property type="match status" value="1"/>
</dbReference>
<name>A0A6A6CRV4_ZASCE</name>
<dbReference type="PANTHER" id="PTHR28630">
    <property type="match status" value="1"/>
</dbReference>
<dbReference type="Pfam" id="PF13911">
    <property type="entry name" value="AhpC-TSA_2"/>
    <property type="match status" value="1"/>
</dbReference>
<gene>
    <name evidence="1" type="ORF">M409DRAFT_20298</name>
</gene>
<dbReference type="Gene3D" id="3.40.30.10">
    <property type="entry name" value="Glutaredoxin"/>
    <property type="match status" value="1"/>
</dbReference>
<dbReference type="InterPro" id="IPR036249">
    <property type="entry name" value="Thioredoxin-like_sf"/>
</dbReference>
<dbReference type="AlphaFoldDB" id="A0A6A6CRV4"/>
<sequence>MATNGTQETKEPLLDQKIIQEAGRLEIKDKDGNKVPFHSLFTDKPAEQRQLIVFIRHFFCGSCEDYIRAVTKDLPLDLLAEHNIVLTVIGCGDSQFIQSYAERTGCPYPIYCDPTQTLYKKLSMVKTLTGSGKSPTYSNRSFANIVAASMWNALKSGPSVLLGKAGPSDQNGGELLFQQGQLQWLHIMQSTVDHTSLPDLKAVLSIQ</sequence>
<evidence type="ECO:0008006" key="3">
    <source>
        <dbReference type="Google" id="ProtNLM"/>
    </source>
</evidence>
<dbReference type="OrthoDB" id="40334at2759"/>
<keyword evidence="2" id="KW-1185">Reference proteome</keyword>